<sequence length="654" mass="73715">MSSSIRFNKGSTFILDGREVSVILVVNGSLVRLEDVASLEISQYTKEQLLELWTAGRLVPKPTANLPIEVRPSTLATLSSYPKKLIDAAMRRQAYVNLLLAEGEKIVSTPARLRPLLEQIAKQLGDAKVPGPSTVYNWLRKIRYHDNHPLALLEKANARGWFGCRFPAEVQDALIKLIEERYLEPPGCNIADIHDALRAKLHELNLLRATDKALQLPSYATVHRAVLAYPAYERAVARFGKREASIRFRTSKAAPKAKFILEAAEIDHTPVDLFVVDERTGMPLGRPWLTVIIDRMSRMILGIYVSFGGPSTEAVFGCLRNAILPKTYIRECYPRVEGEWPCYGLMQTLVCDNGLEFHSRALEQACFDLGIILQFCPTRKPYFKGMVERAFGSISRNFLHAQKGTSLANWMDRHGYDPLITAVATFDELMHALHIWIADVYSVHYHRTLKRPPLAVWKDGLHDNPPSLPDLTVLDIALTENEERVLWHYGIELFSLRYNSRDVYPIRYQYGEKVTVRVRYNRANLGHIYVVHPGTGEAIKVPAVEFDYASGLRLEVHQLICQELREAGLSETDPLKRAQAKERIRQVIGEQLASKKLKKRKQSARLSGINSQQTPTANLDAKPASPTALQQAQSPVIPRQFKTSTHPLGKGGQP</sequence>
<dbReference type="PANTHER" id="PTHR35004">
    <property type="entry name" value="TRANSPOSASE RV3428C-RELATED"/>
    <property type="match status" value="1"/>
</dbReference>
<reference evidence="4" key="3">
    <citation type="journal article" date="2017" name="Plant Physiol. Biochem.">
        <title>Differential oxidative and antioxidative response of duckweed Lemna minor toward plant growth promoting/inhibiting bacteria.</title>
        <authorList>
            <person name="Ishizawa H."/>
            <person name="Kuroda M."/>
            <person name="Morikawa M."/>
            <person name="Ike M."/>
        </authorList>
    </citation>
    <scope>NUCLEOTIDE SEQUENCE [LARGE SCALE GENOMIC DNA]</scope>
    <source>
        <strain evidence="4">H3</strain>
    </source>
</reference>
<gene>
    <name evidence="3" type="ORF">DLM_0343</name>
</gene>
<dbReference type="OrthoDB" id="5439087at2"/>
<reference evidence="4" key="1">
    <citation type="journal article" date="2017" name="Biotechnol. Biofuels">
        <title>Evaluation of environmental bacterial communities as a factor affecting the growth of duckweed Lemna minor.</title>
        <authorList>
            <person name="Ishizawa H."/>
            <person name="Kuroda M."/>
            <person name="Morikawa M."/>
            <person name="Ike M."/>
        </authorList>
    </citation>
    <scope>NUCLEOTIDE SEQUENCE [LARGE SCALE GENOMIC DNA]</scope>
    <source>
        <strain evidence="4">H3</strain>
    </source>
</reference>
<dbReference type="PANTHER" id="PTHR35004:SF7">
    <property type="entry name" value="INTEGRASE PROTEIN"/>
    <property type="match status" value="1"/>
</dbReference>
<dbReference type="Pfam" id="PF00665">
    <property type="entry name" value="rve"/>
    <property type="match status" value="1"/>
</dbReference>
<dbReference type="KEGG" id="amah:DLM_0343"/>
<evidence type="ECO:0000256" key="1">
    <source>
        <dbReference type="SAM" id="MobiDB-lite"/>
    </source>
</evidence>
<feature type="region of interest" description="Disordered" evidence="1">
    <location>
        <begin position="599"/>
        <end position="654"/>
    </location>
</feature>
<dbReference type="PROSITE" id="PS50994">
    <property type="entry name" value="INTEGRASE"/>
    <property type="match status" value="1"/>
</dbReference>
<dbReference type="RefSeq" id="WP_089085075.1">
    <property type="nucleotide sequence ID" value="NZ_AP018823.1"/>
</dbReference>
<protein>
    <submittedName>
        <fullName evidence="3">TniA putative transposase</fullName>
    </submittedName>
</protein>
<dbReference type="GO" id="GO:0015074">
    <property type="term" value="P:DNA integration"/>
    <property type="evidence" value="ECO:0007669"/>
    <property type="project" value="InterPro"/>
</dbReference>
<dbReference type="AlphaFoldDB" id="A0A3G9G8X9"/>
<keyword evidence="4" id="KW-1185">Reference proteome</keyword>
<feature type="domain" description="Integrase catalytic" evidence="2">
    <location>
        <begin position="251"/>
        <end position="461"/>
    </location>
</feature>
<dbReference type="InterPro" id="IPR015378">
    <property type="entry name" value="Transposase-like_Mu_C"/>
</dbReference>
<dbReference type="InterPro" id="IPR001584">
    <property type="entry name" value="Integrase_cat-core"/>
</dbReference>
<dbReference type="GO" id="GO:0003676">
    <property type="term" value="F:nucleic acid binding"/>
    <property type="evidence" value="ECO:0007669"/>
    <property type="project" value="InterPro"/>
</dbReference>
<feature type="compositionally biased region" description="Polar residues" evidence="1">
    <location>
        <begin position="604"/>
        <end position="617"/>
    </location>
</feature>
<dbReference type="InterPro" id="IPR036397">
    <property type="entry name" value="RNaseH_sf"/>
</dbReference>
<dbReference type="InterPro" id="IPR012337">
    <property type="entry name" value="RNaseH-like_sf"/>
</dbReference>
<dbReference type="SUPFAM" id="SSF53098">
    <property type="entry name" value="Ribonuclease H-like"/>
    <property type="match status" value="1"/>
</dbReference>
<accession>A0A3G9G8X9</accession>
<dbReference type="EMBL" id="AP018823">
    <property type="protein sequence ID" value="BBF84015.1"/>
    <property type="molecule type" value="Genomic_DNA"/>
</dbReference>
<evidence type="ECO:0000259" key="2">
    <source>
        <dbReference type="PROSITE" id="PS50994"/>
    </source>
</evidence>
<reference evidence="3 4" key="2">
    <citation type="journal article" date="2017" name="Genome Announc.">
        <title>Draft genome sequence of Aquitalea magnusonii strain H3, a plant growth-promoting bacterium of duckweed Lemna minor.</title>
        <authorList>
            <person name="Ishizawa H."/>
            <person name="Kuroda M."/>
            <person name="Ike M."/>
        </authorList>
    </citation>
    <scope>NUCLEOTIDE SEQUENCE [LARGE SCALE GENOMIC DNA]</scope>
    <source>
        <strain evidence="3 4">H3</strain>
    </source>
</reference>
<evidence type="ECO:0000313" key="3">
    <source>
        <dbReference type="EMBL" id="BBF84015.1"/>
    </source>
</evidence>
<proteinExistence type="predicted"/>
<dbReference type="Gene3D" id="3.30.420.10">
    <property type="entry name" value="Ribonuclease H-like superfamily/Ribonuclease H"/>
    <property type="match status" value="1"/>
</dbReference>
<dbReference type="Pfam" id="PF09299">
    <property type="entry name" value="Mu-transpos_C"/>
    <property type="match status" value="1"/>
</dbReference>
<organism evidence="3 4">
    <name type="scientific">Aquitalea magnusonii</name>
    <dbReference type="NCBI Taxonomy" id="332411"/>
    <lineage>
        <taxon>Bacteria</taxon>
        <taxon>Pseudomonadati</taxon>
        <taxon>Pseudomonadota</taxon>
        <taxon>Betaproteobacteria</taxon>
        <taxon>Neisseriales</taxon>
        <taxon>Chromobacteriaceae</taxon>
        <taxon>Aquitalea</taxon>
    </lineage>
</organism>
<name>A0A3G9G8X9_9NEIS</name>
<evidence type="ECO:0000313" key="4">
    <source>
        <dbReference type="Proteomes" id="UP000198290"/>
    </source>
</evidence>
<dbReference type="Proteomes" id="UP000198290">
    <property type="component" value="Chromosome"/>
</dbReference>